<dbReference type="CDD" id="cd00082">
    <property type="entry name" value="HisKA"/>
    <property type="match status" value="1"/>
</dbReference>
<dbReference type="InterPro" id="IPR004358">
    <property type="entry name" value="Sig_transdc_His_kin-like_C"/>
</dbReference>
<evidence type="ECO:0000256" key="3">
    <source>
        <dbReference type="ARBA" id="ARBA00012438"/>
    </source>
</evidence>
<dbReference type="InterPro" id="IPR003594">
    <property type="entry name" value="HATPase_dom"/>
</dbReference>
<keyword evidence="5" id="KW-0808">Transferase</keyword>
<evidence type="ECO:0000256" key="6">
    <source>
        <dbReference type="ARBA" id="ARBA00022777"/>
    </source>
</evidence>
<dbReference type="PANTHER" id="PTHR43304">
    <property type="entry name" value="PHYTOCHROME-LIKE PROTEIN CPH1"/>
    <property type="match status" value="1"/>
</dbReference>
<dbReference type="EMBL" id="FOHB01000004">
    <property type="protein sequence ID" value="SES24444.1"/>
    <property type="molecule type" value="Genomic_DNA"/>
</dbReference>
<accession>A0A1H9VSG7</accession>
<dbReference type="SUPFAM" id="SSF47384">
    <property type="entry name" value="Homodimeric domain of signal transducing histidine kinase"/>
    <property type="match status" value="1"/>
</dbReference>
<dbReference type="Gene3D" id="3.30.565.10">
    <property type="entry name" value="Histidine kinase-like ATPase, C-terminal domain"/>
    <property type="match status" value="1"/>
</dbReference>
<keyword evidence="4" id="KW-0597">Phosphoprotein</keyword>
<dbReference type="Pfam" id="PF13185">
    <property type="entry name" value="GAF_2"/>
    <property type="match status" value="1"/>
</dbReference>
<comment type="subcellular location">
    <subcellularLocation>
        <location evidence="2">Cell membrane</location>
    </subcellularLocation>
</comment>
<dbReference type="SUPFAM" id="SSF55874">
    <property type="entry name" value="ATPase domain of HSP90 chaperone/DNA topoisomerase II/histidine kinase"/>
    <property type="match status" value="1"/>
</dbReference>
<dbReference type="PANTHER" id="PTHR43304:SF1">
    <property type="entry name" value="PAC DOMAIN-CONTAINING PROTEIN"/>
    <property type="match status" value="1"/>
</dbReference>
<reference evidence="10" key="1">
    <citation type="submission" date="2016-10" db="EMBL/GenBank/DDBJ databases">
        <authorList>
            <person name="Varghese N."/>
            <person name="Submissions S."/>
        </authorList>
    </citation>
    <scope>NUCLEOTIDE SEQUENCE [LARGE SCALE GENOMIC DNA]</scope>
    <source>
        <strain evidence="10">CGMCC 1.6963</strain>
    </source>
</reference>
<sequence>MTDLQGVARTEAIADYGVIGTGRDTGGGFDEDLQGLVEIAAQVCGVPQAAINLIDHREQHQVATVGLEPSVCSTEDSMCATILSSPGPVHVRDAREDSRFASNPFVTGAIARVRFYAASQLRTPAGVVIGTLCVFDEEPRELTAQQRRSLDILARQVVDVLELLRTSRELRRSNDELAHFAGQVSHDLLNPLTALTGFLEVVGEQPAVTQDPVAGPYLGRAAQSADRMRLLVDDLLDYARLGGRLRLERVDLAAVCADVLEDLSARVARTGATVEVDALPTVTADRVQVQAVLQNLVANALKFRRDDQPARIRVGAVRVASGWRVAVDDAGPGVPEHLREKVFGLLERGSAVAEEGAGIGLSTCRRIIDAHGGRIGLDASTDGGTSAWFVLPDRD</sequence>
<dbReference type="SMART" id="SM00387">
    <property type="entry name" value="HATPase_c"/>
    <property type="match status" value="1"/>
</dbReference>
<dbReference type="InterPro" id="IPR005467">
    <property type="entry name" value="His_kinase_dom"/>
</dbReference>
<dbReference type="STRING" id="587636.SAMN05216199_2529"/>
<dbReference type="AlphaFoldDB" id="A0A1H9VSG7"/>
<evidence type="ECO:0000313" key="10">
    <source>
        <dbReference type="Proteomes" id="UP000199019"/>
    </source>
</evidence>
<feature type="domain" description="Histidine kinase" evidence="8">
    <location>
        <begin position="183"/>
        <end position="395"/>
    </location>
</feature>
<dbReference type="PROSITE" id="PS50109">
    <property type="entry name" value="HIS_KIN"/>
    <property type="match status" value="1"/>
</dbReference>
<keyword evidence="10" id="KW-1185">Reference proteome</keyword>
<dbReference type="Gene3D" id="1.10.287.130">
    <property type="match status" value="1"/>
</dbReference>
<dbReference type="InterPro" id="IPR003661">
    <property type="entry name" value="HisK_dim/P_dom"/>
</dbReference>
<dbReference type="InterPro" id="IPR003018">
    <property type="entry name" value="GAF"/>
</dbReference>
<keyword evidence="6" id="KW-0418">Kinase</keyword>
<dbReference type="InterPro" id="IPR036890">
    <property type="entry name" value="HATPase_C_sf"/>
</dbReference>
<dbReference type="GO" id="GO:0005886">
    <property type="term" value="C:plasma membrane"/>
    <property type="evidence" value="ECO:0007669"/>
    <property type="project" value="UniProtKB-SubCell"/>
</dbReference>
<dbReference type="GO" id="GO:0000155">
    <property type="term" value="F:phosphorelay sensor kinase activity"/>
    <property type="evidence" value="ECO:0007669"/>
    <property type="project" value="InterPro"/>
</dbReference>
<evidence type="ECO:0000259" key="8">
    <source>
        <dbReference type="PROSITE" id="PS50109"/>
    </source>
</evidence>
<dbReference type="Pfam" id="PF00512">
    <property type="entry name" value="HisKA"/>
    <property type="match status" value="1"/>
</dbReference>
<gene>
    <name evidence="9" type="ORF">SAMN05216199_2529</name>
</gene>
<dbReference type="SMART" id="SM00065">
    <property type="entry name" value="GAF"/>
    <property type="match status" value="1"/>
</dbReference>
<dbReference type="SMART" id="SM00388">
    <property type="entry name" value="HisKA"/>
    <property type="match status" value="1"/>
</dbReference>
<dbReference type="InterPro" id="IPR052162">
    <property type="entry name" value="Sensor_kinase/Photoreceptor"/>
</dbReference>
<protein>
    <recommendedName>
        <fullName evidence="3">histidine kinase</fullName>
        <ecNumber evidence="3">2.7.13.3</ecNumber>
    </recommendedName>
</protein>
<keyword evidence="7" id="KW-0902">Two-component regulatory system</keyword>
<dbReference type="RefSeq" id="WP_091758623.1">
    <property type="nucleotide sequence ID" value="NZ_FOHB01000004.1"/>
</dbReference>
<comment type="catalytic activity">
    <reaction evidence="1">
        <text>ATP + protein L-histidine = ADP + protein N-phospho-L-histidine.</text>
        <dbReference type="EC" id="2.7.13.3"/>
    </reaction>
</comment>
<evidence type="ECO:0000313" key="9">
    <source>
        <dbReference type="EMBL" id="SES24444.1"/>
    </source>
</evidence>
<evidence type="ECO:0000256" key="2">
    <source>
        <dbReference type="ARBA" id="ARBA00004236"/>
    </source>
</evidence>
<name>A0A1H9VSG7_9MICO</name>
<dbReference type="Gene3D" id="3.30.450.40">
    <property type="match status" value="1"/>
</dbReference>
<dbReference type="Pfam" id="PF02518">
    <property type="entry name" value="HATPase_c"/>
    <property type="match status" value="1"/>
</dbReference>
<dbReference type="PRINTS" id="PR00344">
    <property type="entry name" value="BCTRLSENSOR"/>
</dbReference>
<organism evidence="9 10">
    <name type="scientific">Pedococcus cremeus</name>
    <dbReference type="NCBI Taxonomy" id="587636"/>
    <lineage>
        <taxon>Bacteria</taxon>
        <taxon>Bacillati</taxon>
        <taxon>Actinomycetota</taxon>
        <taxon>Actinomycetes</taxon>
        <taxon>Micrococcales</taxon>
        <taxon>Intrasporangiaceae</taxon>
        <taxon>Pedococcus</taxon>
    </lineage>
</organism>
<evidence type="ECO:0000256" key="7">
    <source>
        <dbReference type="ARBA" id="ARBA00023012"/>
    </source>
</evidence>
<dbReference type="Proteomes" id="UP000199019">
    <property type="component" value="Unassembled WGS sequence"/>
</dbReference>
<evidence type="ECO:0000256" key="4">
    <source>
        <dbReference type="ARBA" id="ARBA00022553"/>
    </source>
</evidence>
<evidence type="ECO:0000256" key="5">
    <source>
        <dbReference type="ARBA" id="ARBA00022679"/>
    </source>
</evidence>
<dbReference type="InterPro" id="IPR029016">
    <property type="entry name" value="GAF-like_dom_sf"/>
</dbReference>
<dbReference type="OrthoDB" id="9808408at2"/>
<proteinExistence type="predicted"/>
<dbReference type="InterPro" id="IPR036097">
    <property type="entry name" value="HisK_dim/P_sf"/>
</dbReference>
<evidence type="ECO:0000256" key="1">
    <source>
        <dbReference type="ARBA" id="ARBA00000085"/>
    </source>
</evidence>
<dbReference type="EC" id="2.7.13.3" evidence="3"/>
<dbReference type="SUPFAM" id="SSF55781">
    <property type="entry name" value="GAF domain-like"/>
    <property type="match status" value="1"/>
</dbReference>